<dbReference type="PANTHER" id="PTHR37479">
    <property type="entry name" value="CELL DIVISION PROTEIN FTSL"/>
    <property type="match status" value="1"/>
</dbReference>
<feature type="transmembrane region" description="Helical" evidence="8">
    <location>
        <begin position="27"/>
        <end position="49"/>
    </location>
</feature>
<keyword evidence="6 8" id="KW-0472">Membrane</keyword>
<dbReference type="RefSeq" id="WP_121972402.1">
    <property type="nucleotide sequence ID" value="NZ_OOGT01000001.1"/>
</dbReference>
<dbReference type="NCBIfam" id="TIGR02209">
    <property type="entry name" value="ftsL_broad"/>
    <property type="match status" value="1"/>
</dbReference>
<keyword evidence="2 8" id="KW-1003">Cell membrane</keyword>
<dbReference type="GO" id="GO:0005886">
    <property type="term" value="C:plasma membrane"/>
    <property type="evidence" value="ECO:0007669"/>
    <property type="project" value="UniProtKB-SubCell"/>
</dbReference>
<keyword evidence="7 8" id="KW-0131">Cell cycle</keyword>
<comment type="similarity">
    <text evidence="8">Belongs to the FtsL family.</text>
</comment>
<dbReference type="Proteomes" id="UP000245974">
    <property type="component" value="Unassembled WGS sequence"/>
</dbReference>
<dbReference type="EMBL" id="OOGT01000001">
    <property type="protein sequence ID" value="SPL68824.1"/>
    <property type="molecule type" value="Genomic_DNA"/>
</dbReference>
<evidence type="ECO:0000256" key="7">
    <source>
        <dbReference type="ARBA" id="ARBA00023306"/>
    </source>
</evidence>
<keyword evidence="5 8" id="KW-1133">Transmembrane helix</keyword>
<keyword evidence="3 8" id="KW-0132">Cell division</keyword>
<evidence type="ECO:0000313" key="10">
    <source>
        <dbReference type="EMBL" id="SPL68824.1"/>
    </source>
</evidence>
<protein>
    <recommendedName>
        <fullName evidence="8 9">Cell division protein FtsL</fullName>
    </recommendedName>
</protein>
<evidence type="ECO:0000256" key="8">
    <source>
        <dbReference type="HAMAP-Rule" id="MF_00910"/>
    </source>
</evidence>
<evidence type="ECO:0000256" key="4">
    <source>
        <dbReference type="ARBA" id="ARBA00022692"/>
    </source>
</evidence>
<comment type="subunit">
    <text evidence="8">Part of a complex composed of FtsB, FtsL and FtsQ.</text>
</comment>
<dbReference type="InterPro" id="IPR011922">
    <property type="entry name" value="Cell_div_FtsL"/>
</dbReference>
<evidence type="ECO:0000256" key="5">
    <source>
        <dbReference type="ARBA" id="ARBA00022989"/>
    </source>
</evidence>
<evidence type="ECO:0000256" key="9">
    <source>
        <dbReference type="NCBIfam" id="TIGR02209"/>
    </source>
</evidence>
<dbReference type="InParanoid" id="A0A2U3MTU6"/>
<sequence>MKTETLQENTEDVTETLPKNSLGIKKFVTYAILVLMVFISAMMVVFQIFEYRNDFRQLNSYMREKEDINAEWGRLLIEQQTFGATAQIGTRAVTQLRMYSPPAAQTVVISLPMTSQQKN</sequence>
<gene>
    <name evidence="8" type="primary">ftsL</name>
    <name evidence="10" type="ORF">KPC_0002</name>
</gene>
<dbReference type="GO" id="GO:0043093">
    <property type="term" value="P:FtsZ-dependent cytokinesis"/>
    <property type="evidence" value="ECO:0007669"/>
    <property type="project" value="UniProtKB-UniRule"/>
</dbReference>
<evidence type="ECO:0000256" key="2">
    <source>
        <dbReference type="ARBA" id="ARBA00022475"/>
    </source>
</evidence>
<dbReference type="AlphaFoldDB" id="A0A2U3MTU6"/>
<dbReference type="Pfam" id="PF04999">
    <property type="entry name" value="FtsL"/>
    <property type="match status" value="1"/>
</dbReference>
<keyword evidence="11" id="KW-1185">Reference proteome</keyword>
<accession>A0A2U3MTU6</accession>
<comment type="function">
    <text evidence="8">Essential cell division protein. May link together the upstream cell division proteins, which are predominantly cytoplasmic, with the downstream cell division proteins, which are predominantly periplasmic.</text>
</comment>
<proteinExistence type="inferred from homology"/>
<comment type="subcellular location">
    <subcellularLocation>
        <location evidence="8">Cell inner membrane</location>
        <topology evidence="8">Single-pass type II membrane protein</topology>
    </subcellularLocation>
    <subcellularLocation>
        <location evidence="1">Cell membrane</location>
        <topology evidence="1">Single-pass type II membrane protein</topology>
    </subcellularLocation>
    <text evidence="8">Localizes to the division septum where it forms a ring structure.</text>
</comment>
<evidence type="ECO:0000313" key="11">
    <source>
        <dbReference type="Proteomes" id="UP000245974"/>
    </source>
</evidence>
<evidence type="ECO:0000256" key="6">
    <source>
        <dbReference type="ARBA" id="ARBA00023136"/>
    </source>
</evidence>
<organism evidence="10 11">
    <name type="scientific">Acinetobacter stercoris</name>
    <dbReference type="NCBI Taxonomy" id="2126983"/>
    <lineage>
        <taxon>Bacteria</taxon>
        <taxon>Pseudomonadati</taxon>
        <taxon>Pseudomonadota</taxon>
        <taxon>Gammaproteobacteria</taxon>
        <taxon>Moraxellales</taxon>
        <taxon>Moraxellaceae</taxon>
        <taxon>Acinetobacter</taxon>
    </lineage>
</organism>
<dbReference type="HAMAP" id="MF_00910">
    <property type="entry name" value="FtsL"/>
    <property type="match status" value="1"/>
</dbReference>
<keyword evidence="4 8" id="KW-0812">Transmembrane</keyword>
<dbReference type="GO" id="GO:0032153">
    <property type="term" value="C:cell division site"/>
    <property type="evidence" value="ECO:0007669"/>
    <property type="project" value="UniProtKB-UniRule"/>
</dbReference>
<evidence type="ECO:0000256" key="3">
    <source>
        <dbReference type="ARBA" id="ARBA00022618"/>
    </source>
</evidence>
<dbReference type="PANTHER" id="PTHR37479:SF1">
    <property type="entry name" value="CELL DIVISION PROTEIN FTSL"/>
    <property type="match status" value="1"/>
</dbReference>
<reference evidence="11" key="1">
    <citation type="submission" date="2018-03" db="EMBL/GenBank/DDBJ databases">
        <authorList>
            <person name="Blom J."/>
        </authorList>
    </citation>
    <scope>NUCLEOTIDE SEQUENCE [LARGE SCALE GENOMIC DNA]</scope>
    <source>
        <strain evidence="11">KPC-SM-21</strain>
    </source>
</reference>
<keyword evidence="8" id="KW-0997">Cell inner membrane</keyword>
<dbReference type="OrthoDB" id="5298556at2"/>
<evidence type="ECO:0000256" key="1">
    <source>
        <dbReference type="ARBA" id="ARBA00004401"/>
    </source>
</evidence>
<name>A0A2U3MTU6_9GAMM</name>